<reference evidence="2" key="1">
    <citation type="submission" date="2018-05" db="EMBL/GenBank/DDBJ databases">
        <authorList>
            <person name="Lanie J.A."/>
            <person name="Ng W.-L."/>
            <person name="Kazmierczak K.M."/>
            <person name="Andrzejewski T.M."/>
            <person name="Davidsen T.M."/>
            <person name="Wayne K.J."/>
            <person name="Tettelin H."/>
            <person name="Glass J.I."/>
            <person name="Rusch D."/>
            <person name="Podicherti R."/>
            <person name="Tsui H.-C.T."/>
            <person name="Winkler M.E."/>
        </authorList>
    </citation>
    <scope>NUCLEOTIDE SEQUENCE</scope>
</reference>
<gene>
    <name evidence="2" type="ORF">METZ01_LOCUS111049</name>
</gene>
<name>A0A381X0E0_9ZZZZ</name>
<feature type="domain" description="Limonene-1,2-epoxide hydrolase" evidence="1">
    <location>
        <begin position="2"/>
        <end position="119"/>
    </location>
</feature>
<evidence type="ECO:0000313" key="2">
    <source>
        <dbReference type="EMBL" id="SVA58195.1"/>
    </source>
</evidence>
<dbReference type="EMBL" id="UINC01013477">
    <property type="protein sequence ID" value="SVA58195.1"/>
    <property type="molecule type" value="Genomic_DNA"/>
</dbReference>
<sequence>VSNKTLVKNFIDAWNNMDLESVTDFFSEDVFYHNIPMEPLNGKEEASAFVKGLSDCESINWELIAIAEEGNMVLTERIDNFNFKDGRKISLPVMGTFEIEDNKIKQWRDYFDLETFQKQISGKS</sequence>
<evidence type="ECO:0000259" key="1">
    <source>
        <dbReference type="Pfam" id="PF07858"/>
    </source>
</evidence>
<dbReference type="AlphaFoldDB" id="A0A381X0E0"/>
<dbReference type="InterPro" id="IPR013100">
    <property type="entry name" value="LEH"/>
</dbReference>
<dbReference type="Pfam" id="PF07858">
    <property type="entry name" value="LEH"/>
    <property type="match status" value="1"/>
</dbReference>
<dbReference type="Gene3D" id="3.10.450.50">
    <property type="match status" value="1"/>
</dbReference>
<accession>A0A381X0E0</accession>
<protein>
    <recommendedName>
        <fullName evidence="1">Limonene-1,2-epoxide hydrolase domain-containing protein</fullName>
    </recommendedName>
</protein>
<dbReference type="InterPro" id="IPR032710">
    <property type="entry name" value="NTF2-like_dom_sf"/>
</dbReference>
<organism evidence="2">
    <name type="scientific">marine metagenome</name>
    <dbReference type="NCBI Taxonomy" id="408172"/>
    <lineage>
        <taxon>unclassified sequences</taxon>
        <taxon>metagenomes</taxon>
        <taxon>ecological metagenomes</taxon>
    </lineage>
</organism>
<proteinExistence type="predicted"/>
<dbReference type="SUPFAM" id="SSF54427">
    <property type="entry name" value="NTF2-like"/>
    <property type="match status" value="1"/>
</dbReference>
<feature type="non-terminal residue" evidence="2">
    <location>
        <position position="1"/>
    </location>
</feature>